<dbReference type="GO" id="GO:0008854">
    <property type="term" value="F:exodeoxyribonuclease V activity"/>
    <property type="evidence" value="ECO:0007669"/>
    <property type="project" value="InterPro"/>
</dbReference>
<evidence type="ECO:0000313" key="12">
    <source>
        <dbReference type="EMBL" id="PVY76402.1"/>
    </source>
</evidence>
<dbReference type="GO" id="GO:0000724">
    <property type="term" value="P:double-strand break repair via homologous recombination"/>
    <property type="evidence" value="ECO:0007669"/>
    <property type="project" value="UniProtKB-UniRule"/>
</dbReference>
<keyword evidence="2 10" id="KW-0547">Nucleotide-binding</keyword>
<dbReference type="Gene3D" id="3.40.50.10930">
    <property type="match status" value="1"/>
</dbReference>
<evidence type="ECO:0000256" key="2">
    <source>
        <dbReference type="ARBA" id="ARBA00022741"/>
    </source>
</evidence>
<dbReference type="EMBL" id="QEKQ01000005">
    <property type="protein sequence ID" value="PVY76402.1"/>
    <property type="molecule type" value="Genomic_DNA"/>
</dbReference>
<dbReference type="GO" id="GO:0009338">
    <property type="term" value="C:exodeoxyribonuclease V complex"/>
    <property type="evidence" value="ECO:0007669"/>
    <property type="project" value="InterPro"/>
</dbReference>
<keyword evidence="5 10" id="KW-0347">Helicase</keyword>
<reference evidence="12 13" key="1">
    <citation type="submission" date="2018-04" db="EMBL/GenBank/DDBJ databases">
        <title>Genomic Encyclopedia of Type Strains, Phase IV (KMG-IV): sequencing the most valuable type-strain genomes for metagenomic binning, comparative biology and taxonomic classification.</title>
        <authorList>
            <person name="Goeker M."/>
        </authorList>
    </citation>
    <scope>NUCLEOTIDE SEQUENCE [LARGE SCALE GENOMIC DNA]</scope>
    <source>
        <strain evidence="12 13">DSM 28688</strain>
    </source>
</reference>
<keyword evidence="1 10" id="KW-0540">Nuclease</keyword>
<evidence type="ECO:0000256" key="6">
    <source>
        <dbReference type="ARBA" id="ARBA00022839"/>
    </source>
</evidence>
<feature type="domain" description="RecC C-terminal" evidence="11">
    <location>
        <begin position="843"/>
        <end position="1091"/>
    </location>
</feature>
<keyword evidence="8 10" id="KW-0238">DNA-binding</keyword>
<proteinExistence type="inferred from homology"/>
<evidence type="ECO:0000256" key="10">
    <source>
        <dbReference type="HAMAP-Rule" id="MF_01486"/>
    </source>
</evidence>
<keyword evidence="9 10" id="KW-0234">DNA repair</keyword>
<comment type="function">
    <text evidence="10">A helicase/nuclease that prepares dsDNA breaks (DSB) for recombinational DNA repair. Binds to DSBs and unwinds DNA via a highly rapid and processive ATP-dependent bidirectional helicase activity. Unwinds dsDNA until it encounters a Chi (crossover hotspot instigator) sequence from the 3' direction. Cuts ssDNA a few nucleotides 3' to the Chi site. The properties and activities of the enzyme are changed at Chi. The Chi-altered holoenzyme produces a long 3'-ssDNA overhang and facilitates RecA-binding to the ssDNA for homologous DNA recombination and repair. Holoenzyme degrades any linearized DNA that is unable to undergo homologous recombination. In the holoenzyme this subunit recognizes the wild-type Chi sequence, and when added to isolated RecB increases its ATP-dependent helicase processivity.</text>
</comment>
<evidence type="ECO:0000256" key="5">
    <source>
        <dbReference type="ARBA" id="ARBA00022806"/>
    </source>
</evidence>
<comment type="caution">
    <text evidence="12">The sequence shown here is derived from an EMBL/GenBank/DDBJ whole genome shotgun (WGS) entry which is preliminary data.</text>
</comment>
<keyword evidence="6 10" id="KW-0269">Exonuclease</keyword>
<dbReference type="InterPro" id="IPR041500">
    <property type="entry name" value="RecC_C"/>
</dbReference>
<dbReference type="SUPFAM" id="SSF52980">
    <property type="entry name" value="Restriction endonuclease-like"/>
    <property type="match status" value="1"/>
</dbReference>
<dbReference type="Gene3D" id="1.10.10.990">
    <property type="match status" value="1"/>
</dbReference>
<dbReference type="InterPro" id="IPR011335">
    <property type="entry name" value="Restrct_endonuc-II-like"/>
</dbReference>
<dbReference type="Gene3D" id="1.10.10.160">
    <property type="match status" value="1"/>
</dbReference>
<dbReference type="AlphaFoldDB" id="A0A2U1CWM3"/>
<dbReference type="HAMAP" id="MF_01486">
    <property type="entry name" value="RecC"/>
    <property type="match status" value="1"/>
</dbReference>
<keyword evidence="4 10" id="KW-0378">Hydrolase</keyword>
<organism evidence="12 13">
    <name type="scientific">Tamilnaduibacter salinus</name>
    <dbReference type="NCBI Taxonomy" id="1484056"/>
    <lineage>
        <taxon>Bacteria</taxon>
        <taxon>Pseudomonadati</taxon>
        <taxon>Pseudomonadota</taxon>
        <taxon>Gammaproteobacteria</taxon>
        <taxon>Pseudomonadales</taxon>
        <taxon>Marinobacteraceae</taxon>
        <taxon>Tamilnaduibacter</taxon>
    </lineage>
</organism>
<dbReference type="InterPro" id="IPR006697">
    <property type="entry name" value="RecC"/>
</dbReference>
<evidence type="ECO:0000259" key="11">
    <source>
        <dbReference type="Pfam" id="PF17946"/>
    </source>
</evidence>
<evidence type="ECO:0000256" key="3">
    <source>
        <dbReference type="ARBA" id="ARBA00022763"/>
    </source>
</evidence>
<dbReference type="GO" id="GO:0003677">
    <property type="term" value="F:DNA binding"/>
    <property type="evidence" value="ECO:0007669"/>
    <property type="project" value="UniProtKB-UniRule"/>
</dbReference>
<dbReference type="GO" id="GO:0003678">
    <property type="term" value="F:DNA helicase activity"/>
    <property type="evidence" value="ECO:0007669"/>
    <property type="project" value="UniProtKB-UniRule"/>
</dbReference>
<dbReference type="InterPro" id="IPR013986">
    <property type="entry name" value="DExx_box_DNA_helicase_dom_sf"/>
</dbReference>
<sequence>MATGEGDVPVGLQAIHANHLEDLRRTVVWVSRQYPVPPLAQETFLVQSNGIAQWLKLALAEDPQDDREGGLGIAASTRFLLPSRFIWEAYRNVLGADQVPEQSPFDKDRLIWRLYRLLPDLLDEQAFAPLRRFMDGPRPEQRRYQLAGRVADLYDQYQVFRADWLADWEQGADHITLARGEQQPLDDELRWQPRLWRALVADMDDAGAGTSRAAIHRRFLEAGRGPVTDLDTRSLPERIIVFGVSSLPQQTLEALDILGRFCQVILCVHNPCEFYWADIVSDRDLLRSARKRGAQRPGMPVDPDPEELHLHAQPLLAAWGKQGRDYIRLLDTFDDPESYRARFENVGQRVDLFAPPAGQGLLHQIQDDIRALRPLAESREHWPACDPVRDQSLVFHQAHSPQREVEILHDQLLAAFNADDTLRPRDVIVMVPDINAYTPHVQAVFGRYEPDDPRHIPFTLSDQGQRHRQPVLVALETLLSLPESRFGVSEILSLLEVPPVRARFGIDETDLPRLREWVEQAHIRWGLDASQRASLDLPEGMTRNTWAFGLRRMLLGYAVGAGEDWQGIEPLGDVGGLEARLAGDLDRFIDRLAALRSQLAADAPPQEWAQRLHWIRDTFFGALDGADLLLFNRLQETLAHWLAACSEAHMEEPVALSIVRESLLEGLEAGGLNQRFLAGKVNFATLMPMRAIPFRRVCLLGMNDGDYPRVRPPLDFDLMAKDYRPGDRSRREDDRYLFLEALLSAREQLYISWVGRSVRDNAERPPSVLVSQLRDHIDAAWSTESGAVTPALTTVHPLQPFSPAYFPTTSGGLFTYDREWRQAHDAVATTGPDQPLAVFTPEDPLSVGALVAFLRSPVRAFYEQRLQIRFNEGEAALDETEPFGLTGLDNWRLQRELVQEAVIRADDETDLAERLDRVRDRMARRGELGMATTENALRERLVEPMADMFRRYQAALAEWPQALEGHRTLSLTHDGAGVSLTLEDTIDGLRTNDQGELARLVVTDGDLLRRQGSGKTYHYANMLDGWVRHLAAHCAGGPLTTRLISRRTDVTLPPLERDQAETWLRTLLDAWVVGMTEPLPVTLQGAMAWFDGQAQRNGGEEKAWERASDALDNDWAYDPGYLRRAWPDAGALLGDERFVEWRDALYRPLWQLVKGERT</sequence>
<protein>
    <recommendedName>
        <fullName evidence="10">RecBCD enzyme subunit RecC</fullName>
    </recommendedName>
    <alternativeName>
        <fullName evidence="10">Exonuclease V subunit RecC</fullName>
        <shortName evidence="10">ExoV subunit RecC</shortName>
    </alternativeName>
    <alternativeName>
        <fullName evidence="10">Helicase/nuclease RecBCD subunit RecC</fullName>
    </alternativeName>
</protein>
<comment type="similarity">
    <text evidence="10">Belongs to the RecC family.</text>
</comment>
<dbReference type="PIRSF" id="PIRSF000980">
    <property type="entry name" value="RecC"/>
    <property type="match status" value="1"/>
</dbReference>
<dbReference type="Pfam" id="PF04257">
    <property type="entry name" value="Exonuc_V_gamma"/>
    <property type="match status" value="1"/>
</dbReference>
<comment type="subunit">
    <text evidence="10">Heterotrimer of RecB, RecC and RecD. All subunits contribute to DNA-binding.</text>
</comment>
<dbReference type="Gene3D" id="3.40.50.300">
    <property type="entry name" value="P-loop containing nucleotide triphosphate hydrolases"/>
    <property type="match status" value="1"/>
</dbReference>
<dbReference type="GO" id="GO:0005524">
    <property type="term" value="F:ATP binding"/>
    <property type="evidence" value="ECO:0007669"/>
    <property type="project" value="UniProtKB-UniRule"/>
</dbReference>
<evidence type="ECO:0000256" key="1">
    <source>
        <dbReference type="ARBA" id="ARBA00022722"/>
    </source>
</evidence>
<evidence type="ECO:0000256" key="8">
    <source>
        <dbReference type="ARBA" id="ARBA00023125"/>
    </source>
</evidence>
<gene>
    <name evidence="10" type="primary">recC</name>
    <name evidence="12" type="ORF">C8D92_105155</name>
</gene>
<dbReference type="Gene3D" id="1.10.486.10">
    <property type="entry name" value="PCRA, domain 4"/>
    <property type="match status" value="1"/>
</dbReference>
<evidence type="ECO:0000313" key="13">
    <source>
        <dbReference type="Proteomes" id="UP000245887"/>
    </source>
</evidence>
<dbReference type="OrthoDB" id="9762834at2"/>
<evidence type="ECO:0000256" key="7">
    <source>
        <dbReference type="ARBA" id="ARBA00022840"/>
    </source>
</evidence>
<dbReference type="PANTHER" id="PTHR30591:SF1">
    <property type="entry name" value="RECBCD ENZYME SUBUNIT RECC"/>
    <property type="match status" value="1"/>
</dbReference>
<accession>A0A2U1CWM3</accession>
<evidence type="ECO:0000256" key="9">
    <source>
        <dbReference type="ARBA" id="ARBA00023204"/>
    </source>
</evidence>
<evidence type="ECO:0000256" key="4">
    <source>
        <dbReference type="ARBA" id="ARBA00022801"/>
    </source>
</evidence>
<comment type="miscellaneous">
    <text evidence="10">In the RecBCD complex, RecB has a slow 3'-5' helicase, an exonuclease activity and loads RecA onto ssDNA, RecD has a fast 5'-3' helicase activity, while RecC stimulates the ATPase and processivity of the RecB helicase and contributes to recognition of the Chi site.</text>
</comment>
<dbReference type="Pfam" id="PF17946">
    <property type="entry name" value="RecC_C"/>
    <property type="match status" value="1"/>
</dbReference>
<dbReference type="PANTHER" id="PTHR30591">
    <property type="entry name" value="RECBCD ENZYME SUBUNIT RECC"/>
    <property type="match status" value="1"/>
</dbReference>
<dbReference type="RefSeq" id="WP_116919147.1">
    <property type="nucleotide sequence ID" value="NZ_QEKQ01000005.1"/>
</dbReference>
<keyword evidence="3 10" id="KW-0227">DNA damage</keyword>
<dbReference type="SUPFAM" id="SSF52540">
    <property type="entry name" value="P-loop containing nucleoside triphosphate hydrolases"/>
    <property type="match status" value="2"/>
</dbReference>
<keyword evidence="7 10" id="KW-0067">ATP-binding</keyword>
<dbReference type="Proteomes" id="UP000245887">
    <property type="component" value="Unassembled WGS sequence"/>
</dbReference>
<dbReference type="NCBIfam" id="TIGR01450">
    <property type="entry name" value="recC"/>
    <property type="match status" value="1"/>
</dbReference>
<dbReference type="InterPro" id="IPR027417">
    <property type="entry name" value="P-loop_NTPase"/>
</dbReference>
<name>A0A2U1CWM3_9GAMM</name>